<keyword evidence="1" id="KW-0812">Transmembrane</keyword>
<evidence type="ECO:0000259" key="2">
    <source>
        <dbReference type="Pfam" id="PF10328"/>
    </source>
</evidence>
<feature type="transmembrane region" description="Helical" evidence="1">
    <location>
        <begin position="12"/>
        <end position="34"/>
    </location>
</feature>
<keyword evidence="1" id="KW-0472">Membrane</keyword>
<proteinExistence type="predicted"/>
<feature type="transmembrane region" description="Helical" evidence="1">
    <location>
        <begin position="130"/>
        <end position="148"/>
    </location>
</feature>
<feature type="domain" description="7TM GPCR serpentine receptor class x (Srx)" evidence="2">
    <location>
        <begin position="19"/>
        <end position="268"/>
    </location>
</feature>
<dbReference type="PANTHER" id="PTHR23017:SF3">
    <property type="entry name" value="G-PROTEIN COUPLED RECEPTORS FAMILY 1 PROFILE DOMAIN-CONTAINING PROTEIN"/>
    <property type="match status" value="1"/>
</dbReference>
<reference evidence="4" key="1">
    <citation type="submission" date="2016-11" db="UniProtKB">
        <authorList>
            <consortium name="WormBaseParasite"/>
        </authorList>
    </citation>
    <scope>IDENTIFICATION</scope>
</reference>
<evidence type="ECO:0000313" key="4">
    <source>
        <dbReference type="WBParaSite" id="L893_g7118.t1"/>
    </source>
</evidence>
<feature type="transmembrane region" description="Helical" evidence="1">
    <location>
        <begin position="246"/>
        <end position="267"/>
    </location>
</feature>
<dbReference type="PANTHER" id="PTHR23017">
    <property type="entry name" value="SERPENTINE RECEPTOR, CLASS X"/>
    <property type="match status" value="1"/>
</dbReference>
<dbReference type="WBParaSite" id="L893_g7118.t1">
    <property type="protein sequence ID" value="L893_g7118.t1"/>
    <property type="gene ID" value="L893_g7118"/>
</dbReference>
<accession>A0A1I8AL87</accession>
<keyword evidence="3" id="KW-1185">Reference proteome</keyword>
<organism evidence="3 4">
    <name type="scientific">Steinernema glaseri</name>
    <dbReference type="NCBI Taxonomy" id="37863"/>
    <lineage>
        <taxon>Eukaryota</taxon>
        <taxon>Metazoa</taxon>
        <taxon>Ecdysozoa</taxon>
        <taxon>Nematoda</taxon>
        <taxon>Chromadorea</taxon>
        <taxon>Rhabditida</taxon>
        <taxon>Tylenchina</taxon>
        <taxon>Panagrolaimomorpha</taxon>
        <taxon>Strongyloidoidea</taxon>
        <taxon>Steinernematidae</taxon>
        <taxon>Steinernema</taxon>
    </lineage>
</organism>
<sequence length="302" mass="34473">MNITKIIESDQYLAAVLIIFLALAGVFINCYVLYAILKCKVFGRSFGAICVSQISANCGNSVIFAFLVGPITLIDKDFHSTYWGARCGQALIVFWNASQFSHLLTAINRFVNLYCSLKYETIFNPAVTKYSIIVVWTVALIQGVPYFWPQCTLEFNVESYTFGFLPTSCATWVGYYFDFDLSVAVIIFIFIIDFSSFLKIRMLKKLKSKDIKFFFQAWVQALAAITELVVYFWVAPLVAHDKWTHFCLTTIAWITVELTDGVVVIIFNKDIRDRRRNNSVAPAQCLPTHTSVQRESFPNFRC</sequence>
<name>A0A1I8AL87_9BILA</name>
<evidence type="ECO:0000313" key="3">
    <source>
        <dbReference type="Proteomes" id="UP000095287"/>
    </source>
</evidence>
<dbReference type="InterPro" id="IPR019430">
    <property type="entry name" value="7TM_GPCR_serpentine_rcpt_Srx"/>
</dbReference>
<feature type="transmembrane region" description="Helical" evidence="1">
    <location>
        <begin position="46"/>
        <end position="68"/>
    </location>
</feature>
<feature type="transmembrane region" description="Helical" evidence="1">
    <location>
        <begin position="213"/>
        <end position="234"/>
    </location>
</feature>
<dbReference type="AlphaFoldDB" id="A0A1I8AL87"/>
<evidence type="ECO:0000256" key="1">
    <source>
        <dbReference type="SAM" id="Phobius"/>
    </source>
</evidence>
<keyword evidence="1" id="KW-1133">Transmembrane helix</keyword>
<dbReference type="Proteomes" id="UP000095287">
    <property type="component" value="Unplaced"/>
</dbReference>
<dbReference type="Pfam" id="PF10328">
    <property type="entry name" value="7TM_GPCR_Srx"/>
    <property type="match status" value="1"/>
</dbReference>
<dbReference type="SUPFAM" id="SSF81321">
    <property type="entry name" value="Family A G protein-coupled receptor-like"/>
    <property type="match status" value="1"/>
</dbReference>
<dbReference type="CDD" id="cd00637">
    <property type="entry name" value="7tm_classA_rhodopsin-like"/>
    <property type="match status" value="1"/>
</dbReference>
<protein>
    <submittedName>
        <fullName evidence="4">7TM_GPCR_Srx domain-containing protein</fullName>
    </submittedName>
</protein>
<dbReference type="Gene3D" id="1.20.1070.10">
    <property type="entry name" value="Rhodopsin 7-helix transmembrane proteins"/>
    <property type="match status" value="1"/>
</dbReference>